<name>A0ABT9NXC9_9ACTN</name>
<evidence type="ECO:0000313" key="2">
    <source>
        <dbReference type="EMBL" id="MDP9825079.1"/>
    </source>
</evidence>
<dbReference type="RefSeq" id="WP_307238492.1">
    <property type="nucleotide sequence ID" value="NZ_JAUSQZ010000001.1"/>
</dbReference>
<evidence type="ECO:0000313" key="3">
    <source>
        <dbReference type="Proteomes" id="UP001235712"/>
    </source>
</evidence>
<dbReference type="InterPro" id="IPR001695">
    <property type="entry name" value="Lysyl_oxidase"/>
</dbReference>
<protein>
    <recommendedName>
        <fullName evidence="4">Lysyl oxidase</fullName>
    </recommendedName>
</protein>
<accession>A0ABT9NXC9</accession>
<organism evidence="2 3">
    <name type="scientific">Kineosporia succinea</name>
    <dbReference type="NCBI Taxonomy" id="84632"/>
    <lineage>
        <taxon>Bacteria</taxon>
        <taxon>Bacillati</taxon>
        <taxon>Actinomycetota</taxon>
        <taxon>Actinomycetes</taxon>
        <taxon>Kineosporiales</taxon>
        <taxon>Kineosporiaceae</taxon>
        <taxon>Kineosporia</taxon>
    </lineage>
</organism>
<gene>
    <name evidence="2" type="ORF">J2S57_000828</name>
</gene>
<feature type="region of interest" description="Disordered" evidence="1">
    <location>
        <begin position="247"/>
        <end position="269"/>
    </location>
</feature>
<reference evidence="2 3" key="1">
    <citation type="submission" date="2023-07" db="EMBL/GenBank/DDBJ databases">
        <title>Sequencing the genomes of 1000 actinobacteria strains.</title>
        <authorList>
            <person name="Klenk H.-P."/>
        </authorList>
    </citation>
    <scope>NUCLEOTIDE SEQUENCE [LARGE SCALE GENOMIC DNA]</scope>
    <source>
        <strain evidence="2 3">DSM 44388</strain>
    </source>
</reference>
<keyword evidence="3" id="KW-1185">Reference proteome</keyword>
<dbReference type="Pfam" id="PF01186">
    <property type="entry name" value="Lysyl_oxidase"/>
    <property type="match status" value="1"/>
</dbReference>
<dbReference type="EMBL" id="JAUSQZ010000001">
    <property type="protein sequence ID" value="MDP9825079.1"/>
    <property type="molecule type" value="Genomic_DNA"/>
</dbReference>
<comment type="caution">
    <text evidence="2">The sequence shown here is derived from an EMBL/GenBank/DDBJ whole genome shotgun (WGS) entry which is preliminary data.</text>
</comment>
<dbReference type="Proteomes" id="UP001235712">
    <property type="component" value="Unassembled WGS sequence"/>
</dbReference>
<sequence>MNPNHTRALRRVTPVAAVTLTAVLTGSVVTAAGVRAAERVSSAGAAGAASTAALDLVVPVKTQKVLRYKGEPVGLYGLGFYAVAPKTLEIRTERGASYADPITTTLTVGDTTTTLPANITASPSTLTKFFSLGVKNSAGTSVFSGTMDFCMNSEEQNRVSADAVPDSPYPRQCGSHPYALGGLFGLPGGWATPVFGNYDTTQSFTGKDGTYTVTATVAKPWRKALGISDADAVSTIKLKVSTVKEGSGVGMASSHDHGHSMTGIDASSKDLSPQHAAREAGRRAALGVPNVPAAQRPTGRTLRAAADVPKPDLRSLPAYQIGLDRASRKNKTYLTFGATVWNAGPSPLVVDGFRQKGKSVLDAYQYFFDTDGKQVGHAPAGEMEWDPREGHNHWHFRAFASYRLLDSTRKKAIISGKEAFCLAPTDSVDPNVEGAQWQPASTDLYTACGQGNANLLSIREVLNTGWGDTYGQYLPGQSFDITKVKAGVYYIQTIANPDKKLTESNYKNNSALRKVRIGGTPGGRRTIKVYPYQGVKG</sequence>
<evidence type="ECO:0000256" key="1">
    <source>
        <dbReference type="SAM" id="MobiDB-lite"/>
    </source>
</evidence>
<proteinExistence type="predicted"/>
<evidence type="ECO:0008006" key="4">
    <source>
        <dbReference type="Google" id="ProtNLM"/>
    </source>
</evidence>